<dbReference type="AlphaFoldDB" id="A0A484HM45"/>
<reference evidence="1" key="1">
    <citation type="submission" date="2019-01" db="EMBL/GenBank/DDBJ databases">
        <authorList>
            <consortium name="Genoscope - CEA"/>
            <person name="William W."/>
        </authorList>
    </citation>
    <scope>NUCLEOTIDE SEQUENCE</scope>
    <source>
        <strain evidence="1">CR-1</strain>
    </source>
</reference>
<dbReference type="GO" id="GO:0003676">
    <property type="term" value="F:nucleic acid binding"/>
    <property type="evidence" value="ECO:0007669"/>
    <property type="project" value="InterPro"/>
</dbReference>
<proteinExistence type="predicted"/>
<name>A0A484HM45_9BACT</name>
<evidence type="ECO:0008006" key="2">
    <source>
        <dbReference type="Google" id="ProtNLM"/>
    </source>
</evidence>
<organism evidence="1">
    <name type="scientific">uncultured Desulfobacteraceae bacterium</name>
    <dbReference type="NCBI Taxonomy" id="218296"/>
    <lineage>
        <taxon>Bacteria</taxon>
        <taxon>Pseudomonadati</taxon>
        <taxon>Thermodesulfobacteriota</taxon>
        <taxon>Desulfobacteria</taxon>
        <taxon>Desulfobacterales</taxon>
        <taxon>Desulfobacteraceae</taxon>
        <taxon>environmental samples</taxon>
    </lineage>
</organism>
<accession>A0A484HM45</accession>
<protein>
    <recommendedName>
        <fullName evidence="2">DUF4365 domain-containing protein</fullName>
    </recommendedName>
</protein>
<dbReference type="Gene3D" id="3.40.1350.10">
    <property type="match status" value="1"/>
</dbReference>
<dbReference type="EMBL" id="CAACVI010000013">
    <property type="protein sequence ID" value="VEN73953.1"/>
    <property type="molecule type" value="Genomic_DNA"/>
</dbReference>
<gene>
    <name evidence="1" type="ORF">EPICR_200002</name>
</gene>
<evidence type="ECO:0000313" key="1">
    <source>
        <dbReference type="EMBL" id="VEN73953.1"/>
    </source>
</evidence>
<sequence length="177" mass="20615">MKQPPPIKKSSRHQKIIGDFGEHLICNWFSRSGFEVTIVDHTGIDIVAYDPATKARLGITVKSRTRTPDQEFSSVNLLSYQKRRNDRARAIDACTAFAAEPWLAVYVETTEYAEVYLTSLSNYDAKYRGNASRAIDDWKMTAKHRKLYTQDAEVKHIRMDFSVLSWRWRREEQKPQQ</sequence>
<dbReference type="InterPro" id="IPR011856">
    <property type="entry name" value="tRNA_endonuc-like_dom_sf"/>
</dbReference>